<feature type="transmembrane region" description="Helical" evidence="1">
    <location>
        <begin position="21"/>
        <end position="48"/>
    </location>
</feature>
<evidence type="ECO:0008006" key="4">
    <source>
        <dbReference type="Google" id="ProtNLM"/>
    </source>
</evidence>
<evidence type="ECO:0000313" key="2">
    <source>
        <dbReference type="EMBL" id="KAH0868975.1"/>
    </source>
</evidence>
<name>A0ABQ7YL86_BRANA</name>
<comment type="caution">
    <text evidence="2">The sequence shown here is derived from an EMBL/GenBank/DDBJ whole genome shotgun (WGS) entry which is preliminary data.</text>
</comment>
<accession>A0ABQ7YL86</accession>
<reference evidence="2 3" key="1">
    <citation type="submission" date="2021-05" db="EMBL/GenBank/DDBJ databases">
        <title>Genome Assembly of Synthetic Allotetraploid Brassica napus Reveals Homoeologous Exchanges between Subgenomes.</title>
        <authorList>
            <person name="Davis J.T."/>
        </authorList>
    </citation>
    <scope>NUCLEOTIDE SEQUENCE [LARGE SCALE GENOMIC DNA]</scope>
    <source>
        <strain evidence="3">cv. Da-Ae</strain>
        <tissue evidence="2">Seedling</tissue>
    </source>
</reference>
<evidence type="ECO:0000313" key="3">
    <source>
        <dbReference type="Proteomes" id="UP000824890"/>
    </source>
</evidence>
<organism evidence="2 3">
    <name type="scientific">Brassica napus</name>
    <name type="common">Rape</name>
    <dbReference type="NCBI Taxonomy" id="3708"/>
    <lineage>
        <taxon>Eukaryota</taxon>
        <taxon>Viridiplantae</taxon>
        <taxon>Streptophyta</taxon>
        <taxon>Embryophyta</taxon>
        <taxon>Tracheophyta</taxon>
        <taxon>Spermatophyta</taxon>
        <taxon>Magnoliopsida</taxon>
        <taxon>eudicotyledons</taxon>
        <taxon>Gunneridae</taxon>
        <taxon>Pentapetalae</taxon>
        <taxon>rosids</taxon>
        <taxon>malvids</taxon>
        <taxon>Brassicales</taxon>
        <taxon>Brassicaceae</taxon>
        <taxon>Brassiceae</taxon>
        <taxon>Brassica</taxon>
    </lineage>
</organism>
<feature type="transmembrane region" description="Helical" evidence="1">
    <location>
        <begin position="68"/>
        <end position="97"/>
    </location>
</feature>
<sequence>MEYRIRASVYQSERCSPYKGLHLLGLGQTLVVFDVVFLVVGLSLIIHMTAPRFADFVLSPLPSLFSHLVVAFIAVCVSDGSLFRHVWIVFCTVYTLCAWKVVSGLKLELWFLGGWLLFSLPHVVSLLPLLPLVLYSKVSGSRSSPSLKWITIMFSHQISFALMMSFSFSIKHTFRFKNQGEKESGDVITVISMPSQNVPVAGDAMFMDYIANRDESDGFNYT</sequence>
<dbReference type="Proteomes" id="UP000824890">
    <property type="component" value="Unassembled WGS sequence"/>
</dbReference>
<gene>
    <name evidence="2" type="ORF">HID58_075997</name>
</gene>
<evidence type="ECO:0000256" key="1">
    <source>
        <dbReference type="SAM" id="Phobius"/>
    </source>
</evidence>
<keyword evidence="1" id="KW-0812">Transmembrane</keyword>
<dbReference type="EMBL" id="JAGKQM010000017">
    <property type="protein sequence ID" value="KAH0868975.1"/>
    <property type="molecule type" value="Genomic_DNA"/>
</dbReference>
<keyword evidence="3" id="KW-1185">Reference proteome</keyword>
<protein>
    <recommendedName>
        <fullName evidence="4">Transmembrane protein</fullName>
    </recommendedName>
</protein>
<keyword evidence="1" id="KW-0472">Membrane</keyword>
<feature type="transmembrane region" description="Helical" evidence="1">
    <location>
        <begin position="149"/>
        <end position="170"/>
    </location>
</feature>
<feature type="transmembrane region" description="Helical" evidence="1">
    <location>
        <begin position="109"/>
        <end position="129"/>
    </location>
</feature>
<keyword evidence="1" id="KW-1133">Transmembrane helix</keyword>
<proteinExistence type="predicted"/>